<evidence type="ECO:0000256" key="5">
    <source>
        <dbReference type="ARBA" id="ARBA00022825"/>
    </source>
</evidence>
<dbReference type="SUPFAM" id="SSF52025">
    <property type="entry name" value="PA domain"/>
    <property type="match status" value="1"/>
</dbReference>
<dbReference type="Pfam" id="PF02225">
    <property type="entry name" value="PA"/>
    <property type="match status" value="1"/>
</dbReference>
<evidence type="ECO:0000256" key="1">
    <source>
        <dbReference type="ARBA" id="ARBA00011073"/>
    </source>
</evidence>
<organism evidence="9 10">
    <name type="scientific">Thamnocephalis sphaerospora</name>
    <dbReference type="NCBI Taxonomy" id="78915"/>
    <lineage>
        <taxon>Eukaryota</taxon>
        <taxon>Fungi</taxon>
        <taxon>Fungi incertae sedis</taxon>
        <taxon>Zoopagomycota</taxon>
        <taxon>Zoopagomycotina</taxon>
        <taxon>Zoopagomycetes</taxon>
        <taxon>Zoopagales</taxon>
        <taxon>Sigmoideomycetaceae</taxon>
        <taxon>Thamnocephalis</taxon>
    </lineage>
</organism>
<sequence length="275" mass="28965">MSLGIDVYWSDSLVASMVQSLIENGIVVVASAGNSGTSGLFSTSAPGTAPDVITVGAAESSMLSTYYFTLNGFYEQIGYSSSKGGMATFQNMPIAFYDDQLTSWDGCTASKDDLAGKMVVVRRGACTYESKAINIAKAGGLVATIYNDVNGLPLASVGKNVTIPVLTISYRGMTRIAQVVNELSRRKFMFRGGISTVATATSSTERAMLIDDMHLPSESSSWGPSSSMQSIKPTVLADGVHVYSTYPRKLGSWATMLGTSMAAPHVAGICAAHLE</sequence>
<dbReference type="InterPro" id="IPR036852">
    <property type="entry name" value="Peptidase_S8/S53_dom_sf"/>
</dbReference>
<keyword evidence="2" id="KW-0134">Cell wall</keyword>
<dbReference type="GO" id="GO:0006508">
    <property type="term" value="P:proteolysis"/>
    <property type="evidence" value="ECO:0007669"/>
    <property type="project" value="UniProtKB-KW"/>
</dbReference>
<dbReference type="PROSITE" id="PS00138">
    <property type="entry name" value="SUBTILASE_SER"/>
    <property type="match status" value="1"/>
</dbReference>
<evidence type="ECO:0000256" key="4">
    <source>
        <dbReference type="ARBA" id="ARBA00022801"/>
    </source>
</evidence>
<evidence type="ECO:0000256" key="2">
    <source>
        <dbReference type="ARBA" id="ARBA00022512"/>
    </source>
</evidence>
<keyword evidence="3" id="KW-0645">Protease</keyword>
<evidence type="ECO:0000256" key="6">
    <source>
        <dbReference type="PROSITE-ProRule" id="PRU01240"/>
    </source>
</evidence>
<comment type="similarity">
    <text evidence="1 6">Belongs to the peptidase S8 family.</text>
</comment>
<proteinExistence type="inferred from homology"/>
<keyword evidence="4" id="KW-0378">Hydrolase</keyword>
<dbReference type="PANTHER" id="PTHR43806:SF11">
    <property type="entry name" value="CEREVISIN-RELATED"/>
    <property type="match status" value="1"/>
</dbReference>
<keyword evidence="10" id="KW-1185">Reference proteome</keyword>
<dbReference type="InterPro" id="IPR023828">
    <property type="entry name" value="Peptidase_S8_Ser-AS"/>
</dbReference>
<dbReference type="AlphaFoldDB" id="A0A4P9XMS1"/>
<evidence type="ECO:0000259" key="7">
    <source>
        <dbReference type="Pfam" id="PF00082"/>
    </source>
</evidence>
<dbReference type="Gene3D" id="3.40.50.200">
    <property type="entry name" value="Peptidase S8/S53 domain"/>
    <property type="match status" value="1"/>
</dbReference>
<dbReference type="InterPro" id="IPR050131">
    <property type="entry name" value="Peptidase_S8_subtilisin-like"/>
</dbReference>
<dbReference type="InterPro" id="IPR046450">
    <property type="entry name" value="PA_dom_sf"/>
</dbReference>
<name>A0A4P9XMS1_9FUNG</name>
<dbReference type="Proteomes" id="UP000271241">
    <property type="component" value="Unassembled WGS sequence"/>
</dbReference>
<comment type="caution">
    <text evidence="6">Lacks conserved residue(s) required for the propagation of feature annotation.</text>
</comment>
<dbReference type="Gene3D" id="3.50.30.30">
    <property type="match status" value="1"/>
</dbReference>
<reference evidence="10" key="1">
    <citation type="journal article" date="2018" name="Nat. Microbiol.">
        <title>Leveraging single-cell genomics to expand the fungal tree of life.</title>
        <authorList>
            <person name="Ahrendt S.R."/>
            <person name="Quandt C.A."/>
            <person name="Ciobanu D."/>
            <person name="Clum A."/>
            <person name="Salamov A."/>
            <person name="Andreopoulos B."/>
            <person name="Cheng J.F."/>
            <person name="Woyke T."/>
            <person name="Pelin A."/>
            <person name="Henrissat B."/>
            <person name="Reynolds N.K."/>
            <person name="Benny G.L."/>
            <person name="Smith M.E."/>
            <person name="James T.Y."/>
            <person name="Grigoriev I.V."/>
        </authorList>
    </citation>
    <scope>NUCLEOTIDE SEQUENCE [LARGE SCALE GENOMIC DNA]</scope>
    <source>
        <strain evidence="10">RSA 1356</strain>
    </source>
</reference>
<evidence type="ECO:0000313" key="10">
    <source>
        <dbReference type="Proteomes" id="UP000271241"/>
    </source>
</evidence>
<keyword evidence="2" id="KW-0964">Secreted</keyword>
<accession>A0A4P9XMS1</accession>
<dbReference type="SUPFAM" id="SSF52743">
    <property type="entry name" value="Subtilisin-like"/>
    <property type="match status" value="1"/>
</dbReference>
<gene>
    <name evidence="9" type="ORF">THASP1DRAFT_17422</name>
</gene>
<evidence type="ECO:0000259" key="8">
    <source>
        <dbReference type="Pfam" id="PF02225"/>
    </source>
</evidence>
<dbReference type="OrthoDB" id="206201at2759"/>
<feature type="domain" description="PA" evidence="8">
    <location>
        <begin position="105"/>
        <end position="171"/>
    </location>
</feature>
<evidence type="ECO:0000313" key="9">
    <source>
        <dbReference type="EMBL" id="RKP07195.1"/>
    </source>
</evidence>
<keyword evidence="5" id="KW-0720">Serine protease</keyword>
<dbReference type="GO" id="GO:0004252">
    <property type="term" value="F:serine-type endopeptidase activity"/>
    <property type="evidence" value="ECO:0007669"/>
    <property type="project" value="InterPro"/>
</dbReference>
<feature type="non-terminal residue" evidence="9">
    <location>
        <position position="275"/>
    </location>
</feature>
<evidence type="ECO:0000256" key="3">
    <source>
        <dbReference type="ARBA" id="ARBA00022670"/>
    </source>
</evidence>
<feature type="domain" description="Peptidase S8/S53" evidence="7">
    <location>
        <begin position="17"/>
        <end position="272"/>
    </location>
</feature>
<protein>
    <submittedName>
        <fullName evidence="9">Peptidase S8/S53 domain-containing protein</fullName>
    </submittedName>
</protein>
<dbReference type="InterPro" id="IPR003137">
    <property type="entry name" value="PA_domain"/>
</dbReference>
<dbReference type="STRING" id="78915.A0A4P9XMS1"/>
<dbReference type="PROSITE" id="PS51892">
    <property type="entry name" value="SUBTILASE"/>
    <property type="match status" value="1"/>
</dbReference>
<dbReference type="PANTHER" id="PTHR43806">
    <property type="entry name" value="PEPTIDASE S8"/>
    <property type="match status" value="1"/>
</dbReference>
<dbReference type="InterPro" id="IPR000209">
    <property type="entry name" value="Peptidase_S8/S53_dom"/>
</dbReference>
<dbReference type="Pfam" id="PF00082">
    <property type="entry name" value="Peptidase_S8"/>
    <property type="match status" value="1"/>
</dbReference>
<dbReference type="EMBL" id="KZ992752">
    <property type="protein sequence ID" value="RKP07195.1"/>
    <property type="molecule type" value="Genomic_DNA"/>
</dbReference>